<proteinExistence type="predicted"/>
<dbReference type="SUPFAM" id="SSF52540">
    <property type="entry name" value="P-loop containing nucleoside triphosphate hydrolases"/>
    <property type="match status" value="1"/>
</dbReference>
<dbReference type="InterPro" id="IPR027417">
    <property type="entry name" value="P-loop_NTPase"/>
</dbReference>
<dbReference type="Gene3D" id="3.40.50.300">
    <property type="entry name" value="P-loop containing nucleotide triphosphate hydrolases"/>
    <property type="match status" value="1"/>
</dbReference>
<organism evidence="1 2">
    <name type="scientific">Aduncisulcus paluster</name>
    <dbReference type="NCBI Taxonomy" id="2918883"/>
    <lineage>
        <taxon>Eukaryota</taxon>
        <taxon>Metamonada</taxon>
        <taxon>Carpediemonas-like organisms</taxon>
        <taxon>Aduncisulcus</taxon>
    </lineage>
</organism>
<dbReference type="InterPro" id="IPR001806">
    <property type="entry name" value="Small_GTPase"/>
</dbReference>
<gene>
    <name evidence="1" type="ORF">ADUPG1_006570</name>
</gene>
<reference evidence="1" key="1">
    <citation type="submission" date="2022-03" db="EMBL/GenBank/DDBJ databases">
        <title>Draft genome sequence of Aduncisulcus paluster, a free-living microaerophilic Fornicata.</title>
        <authorList>
            <person name="Yuyama I."/>
            <person name="Kume K."/>
            <person name="Tamura T."/>
            <person name="Inagaki Y."/>
            <person name="Hashimoto T."/>
        </authorList>
    </citation>
    <scope>NUCLEOTIDE SEQUENCE</scope>
    <source>
        <strain evidence="1">NY0171</strain>
    </source>
</reference>
<name>A0ABQ5KKD6_9EUKA</name>
<evidence type="ECO:0000313" key="2">
    <source>
        <dbReference type="Proteomes" id="UP001057375"/>
    </source>
</evidence>
<dbReference type="EMBL" id="BQXS01009982">
    <property type="protein sequence ID" value="GKT32401.1"/>
    <property type="molecule type" value="Genomic_DNA"/>
</dbReference>
<comment type="caution">
    <text evidence="1">The sequence shown here is derived from an EMBL/GenBank/DDBJ whole genome shotgun (WGS) entry which is preliminary data.</text>
</comment>
<dbReference type="Pfam" id="PF00071">
    <property type="entry name" value="Ras"/>
    <property type="match status" value="1"/>
</dbReference>
<dbReference type="Proteomes" id="UP001057375">
    <property type="component" value="Unassembled WGS sequence"/>
</dbReference>
<keyword evidence="2" id="KW-1185">Reference proteome</keyword>
<evidence type="ECO:0000313" key="1">
    <source>
        <dbReference type="EMBL" id="GKT32401.1"/>
    </source>
</evidence>
<accession>A0ABQ5KKD6</accession>
<protein>
    <submittedName>
        <fullName evidence="1">Small GTPase like protein</fullName>
    </submittedName>
</protein>
<sequence length="151" mass="16455">MTTKCIVESKRVRVPDAPSIVEMFIHDCPGHSALKPITEKSITECEYLIVCYDCTNSASFQAVDSWISMFSRQTMVGLQQISGALVALHSGEGTPAVNVSLGKDKAAQYGLYFCESNGIRGTDTDIPFSYIVHEAHKEKSASMSDLVDGLE</sequence>